<dbReference type="Gene3D" id="3.40.50.300">
    <property type="entry name" value="P-loop containing nucleotide triphosphate hydrolases"/>
    <property type="match status" value="1"/>
</dbReference>
<dbReference type="Gene3D" id="1.10.10.60">
    <property type="entry name" value="Homeodomain-like"/>
    <property type="match status" value="1"/>
</dbReference>
<keyword evidence="9" id="KW-1185">Reference proteome</keyword>
<dbReference type="GO" id="GO:0006355">
    <property type="term" value="P:regulation of DNA-templated transcription"/>
    <property type="evidence" value="ECO:0007669"/>
    <property type="project" value="InterPro"/>
</dbReference>
<evidence type="ECO:0000256" key="1">
    <source>
        <dbReference type="ARBA" id="ARBA00022741"/>
    </source>
</evidence>
<dbReference type="FunFam" id="1.10.8.60:FF:000014">
    <property type="entry name" value="DNA-binding transcriptional regulator NtrC"/>
    <property type="match status" value="1"/>
</dbReference>
<dbReference type="PROSITE" id="PS00688">
    <property type="entry name" value="SIGMA54_INTERACT_3"/>
    <property type="match status" value="1"/>
</dbReference>
<evidence type="ECO:0000256" key="6">
    <source>
        <dbReference type="ARBA" id="ARBA00023163"/>
    </source>
</evidence>
<dbReference type="Pfam" id="PF25601">
    <property type="entry name" value="AAA_lid_14"/>
    <property type="match status" value="1"/>
</dbReference>
<name>A0A5Q0TNL3_9VIBR</name>
<keyword evidence="2" id="KW-0067">ATP-binding</keyword>
<dbReference type="EMBL" id="CP045700">
    <property type="protein sequence ID" value="QGA66647.1"/>
    <property type="molecule type" value="Genomic_DNA"/>
</dbReference>
<dbReference type="PROSITE" id="PS50045">
    <property type="entry name" value="SIGMA54_INTERACT_4"/>
    <property type="match status" value="1"/>
</dbReference>
<keyword evidence="5" id="KW-0010">Activator</keyword>
<dbReference type="GO" id="GO:0005524">
    <property type="term" value="F:ATP binding"/>
    <property type="evidence" value="ECO:0007669"/>
    <property type="project" value="UniProtKB-KW"/>
</dbReference>
<dbReference type="Pfam" id="PF02954">
    <property type="entry name" value="HTH_8"/>
    <property type="match status" value="1"/>
</dbReference>
<evidence type="ECO:0000256" key="5">
    <source>
        <dbReference type="ARBA" id="ARBA00023159"/>
    </source>
</evidence>
<evidence type="ECO:0000256" key="4">
    <source>
        <dbReference type="ARBA" id="ARBA00023125"/>
    </source>
</evidence>
<feature type="domain" description="Sigma-54 factor interaction" evidence="7">
    <location>
        <begin position="18"/>
        <end position="103"/>
    </location>
</feature>
<dbReference type="Gene3D" id="1.10.8.60">
    <property type="match status" value="1"/>
</dbReference>
<keyword evidence="4" id="KW-0238">DNA-binding</keyword>
<protein>
    <recommendedName>
        <fullName evidence="7">Sigma-54 factor interaction domain-containing protein</fullName>
    </recommendedName>
</protein>
<dbReference type="InterPro" id="IPR025944">
    <property type="entry name" value="Sigma_54_int_dom_CS"/>
</dbReference>
<gene>
    <name evidence="8" type="ORF">GFB47_14665</name>
</gene>
<evidence type="ECO:0000256" key="2">
    <source>
        <dbReference type="ARBA" id="ARBA00022840"/>
    </source>
</evidence>
<evidence type="ECO:0000313" key="9">
    <source>
        <dbReference type="Proteomes" id="UP000348942"/>
    </source>
</evidence>
<dbReference type="PANTHER" id="PTHR32071">
    <property type="entry name" value="TRANSCRIPTIONAL REGULATORY PROTEIN"/>
    <property type="match status" value="1"/>
</dbReference>
<dbReference type="PANTHER" id="PTHR32071:SF123">
    <property type="entry name" value="DNA-BINDING TRANSCRIPTIONAL ACTIVATOR HYFR-RELATED"/>
    <property type="match status" value="1"/>
</dbReference>
<organism evidence="8 9">
    <name type="scientific">Vibrio algicola</name>
    <dbReference type="NCBI Taxonomy" id="2662262"/>
    <lineage>
        <taxon>Bacteria</taxon>
        <taxon>Pseudomonadati</taxon>
        <taxon>Pseudomonadota</taxon>
        <taxon>Gammaproteobacteria</taxon>
        <taxon>Vibrionales</taxon>
        <taxon>Vibrionaceae</taxon>
        <taxon>Vibrio</taxon>
    </lineage>
</organism>
<evidence type="ECO:0000256" key="3">
    <source>
        <dbReference type="ARBA" id="ARBA00023015"/>
    </source>
</evidence>
<keyword evidence="6" id="KW-0804">Transcription</keyword>
<reference evidence="8 9" key="1">
    <citation type="submission" date="2019-10" db="EMBL/GenBank/DDBJ databases">
        <title>Vibrio sp. nov., isolated from Coralline algae surface.</title>
        <authorList>
            <person name="Geng Y."/>
            <person name="Zhang X."/>
        </authorList>
    </citation>
    <scope>NUCLEOTIDE SEQUENCE [LARGE SCALE GENOMIC DNA]</scope>
    <source>
        <strain evidence="8 9">SM1977</strain>
    </source>
</reference>
<evidence type="ECO:0000259" key="7">
    <source>
        <dbReference type="PROSITE" id="PS50045"/>
    </source>
</evidence>
<proteinExistence type="predicted"/>
<dbReference type="SUPFAM" id="SSF46689">
    <property type="entry name" value="Homeodomain-like"/>
    <property type="match status" value="1"/>
</dbReference>
<dbReference type="InterPro" id="IPR058031">
    <property type="entry name" value="AAA_lid_NorR"/>
</dbReference>
<dbReference type="Proteomes" id="UP000348942">
    <property type="component" value="Chromosome 2"/>
</dbReference>
<dbReference type="SUPFAM" id="SSF52540">
    <property type="entry name" value="P-loop containing nucleoside triphosphate hydrolases"/>
    <property type="match status" value="1"/>
</dbReference>
<keyword evidence="3" id="KW-0805">Transcription regulation</keyword>
<dbReference type="InterPro" id="IPR009057">
    <property type="entry name" value="Homeodomain-like_sf"/>
</dbReference>
<evidence type="ECO:0000313" key="8">
    <source>
        <dbReference type="EMBL" id="QGA66647.1"/>
    </source>
</evidence>
<accession>A0A5Q0TNL3</accession>
<dbReference type="GO" id="GO:0043565">
    <property type="term" value="F:sequence-specific DNA binding"/>
    <property type="evidence" value="ECO:0007669"/>
    <property type="project" value="InterPro"/>
</dbReference>
<dbReference type="AlphaFoldDB" id="A0A5Q0TNL3"/>
<sequence length="216" mass="24527">MSLFPKDCTKSWGHNWGGFFDTNDKSFRRDLYYRLNVFPIRIPPLRERGEDIPLLAKHFTRIFAKKMNRDISSISSETLRVLSSLPWPGNIRELKNVIERAVIMTYGSVLHLPISELQEYFPEVESTSFSVNDDPQTRSGFCCTESVGQKEQACSNTDRSAMSSKKSLECEQIIQVLKETNGIVAGPRGAAQRLGLKRTTLLSRMQRLGITSNDYA</sequence>
<dbReference type="InterPro" id="IPR002078">
    <property type="entry name" value="Sigma_54_int"/>
</dbReference>
<dbReference type="InterPro" id="IPR027417">
    <property type="entry name" value="P-loop_NTPase"/>
</dbReference>
<keyword evidence="1" id="KW-0547">Nucleotide-binding</keyword>
<dbReference type="InterPro" id="IPR002197">
    <property type="entry name" value="HTH_Fis"/>
</dbReference>